<feature type="compositionally biased region" description="Acidic residues" evidence="10">
    <location>
        <begin position="675"/>
        <end position="696"/>
    </location>
</feature>
<name>A0ABR1XVH2_9PEZI</name>
<evidence type="ECO:0000256" key="5">
    <source>
        <dbReference type="ARBA" id="ARBA00022833"/>
    </source>
</evidence>
<keyword evidence="5" id="KW-0862">Zinc</keyword>
<evidence type="ECO:0000256" key="6">
    <source>
        <dbReference type="ARBA" id="ARBA00023015"/>
    </source>
</evidence>
<evidence type="ECO:0000256" key="9">
    <source>
        <dbReference type="ARBA" id="ARBA00023242"/>
    </source>
</evidence>
<dbReference type="InterPro" id="IPR013763">
    <property type="entry name" value="Cyclin-like_dom"/>
</dbReference>
<evidence type="ECO:0000256" key="4">
    <source>
        <dbReference type="ARBA" id="ARBA00022771"/>
    </source>
</evidence>
<evidence type="ECO:0000313" key="12">
    <source>
        <dbReference type="EMBL" id="KAK8169425.1"/>
    </source>
</evidence>
<comment type="similarity">
    <text evidence="2">Belongs to the TFIIB family.</text>
</comment>
<feature type="compositionally biased region" description="Basic residues" evidence="10">
    <location>
        <begin position="545"/>
        <end position="556"/>
    </location>
</feature>
<feature type="region of interest" description="Disordered" evidence="10">
    <location>
        <begin position="1"/>
        <end position="46"/>
    </location>
</feature>
<reference evidence="12 13" key="1">
    <citation type="journal article" date="2022" name="G3 (Bethesda)">
        <title>Enemy or ally: a genomic approach to elucidate the lifestyle of Phyllosticta citrichinaensis.</title>
        <authorList>
            <person name="Buijs V.A."/>
            <person name="Groenewald J.Z."/>
            <person name="Haridas S."/>
            <person name="LaButti K.M."/>
            <person name="Lipzen A."/>
            <person name="Martin F.M."/>
            <person name="Barry K."/>
            <person name="Grigoriev I.V."/>
            <person name="Crous P.W."/>
            <person name="Seidl M.F."/>
        </authorList>
    </citation>
    <scope>NUCLEOTIDE SEQUENCE [LARGE SCALE GENOMIC DNA]</scope>
    <source>
        <strain evidence="12 13">CBS 129764</strain>
    </source>
</reference>
<dbReference type="Pfam" id="PF00382">
    <property type="entry name" value="TFIIB"/>
    <property type="match status" value="2"/>
</dbReference>
<protein>
    <submittedName>
        <fullName evidence="12">Transcription initiation factor TFIIIB, Brf1 subunit</fullName>
    </submittedName>
</protein>
<dbReference type="Proteomes" id="UP001456524">
    <property type="component" value="Unassembled WGS sequence"/>
</dbReference>
<comment type="caution">
    <text evidence="12">The sequence shown here is derived from an EMBL/GenBank/DDBJ whole genome shotgun (WGS) entry which is preliminary data.</text>
</comment>
<feature type="domain" description="Cyclin-like" evidence="11">
    <location>
        <begin position="230"/>
        <end position="315"/>
    </location>
</feature>
<organism evidence="12 13">
    <name type="scientific">Phyllosticta citrichinensis</name>
    <dbReference type="NCBI Taxonomy" id="1130410"/>
    <lineage>
        <taxon>Eukaryota</taxon>
        <taxon>Fungi</taxon>
        <taxon>Dikarya</taxon>
        <taxon>Ascomycota</taxon>
        <taxon>Pezizomycotina</taxon>
        <taxon>Dothideomycetes</taxon>
        <taxon>Dothideomycetes incertae sedis</taxon>
        <taxon>Botryosphaeriales</taxon>
        <taxon>Phyllostictaceae</taxon>
        <taxon>Phyllosticta</taxon>
    </lineage>
</organism>
<proteinExistence type="inferred from homology"/>
<feature type="domain" description="Cyclin-like" evidence="11">
    <location>
        <begin position="127"/>
        <end position="210"/>
    </location>
</feature>
<keyword evidence="8" id="KW-0804">Transcription</keyword>
<dbReference type="PANTHER" id="PTHR11618">
    <property type="entry name" value="TRANSCRIPTION INITIATION FACTOR IIB-RELATED"/>
    <property type="match status" value="1"/>
</dbReference>
<dbReference type="PANTHER" id="PTHR11618:SF4">
    <property type="entry name" value="TRANSCRIPTION FACTOR IIIB 90 KDA SUBUNIT"/>
    <property type="match status" value="1"/>
</dbReference>
<feature type="region of interest" description="Disordered" evidence="10">
    <location>
        <begin position="409"/>
        <end position="432"/>
    </location>
</feature>
<keyword evidence="6" id="KW-0805">Transcription regulation</keyword>
<evidence type="ECO:0000256" key="8">
    <source>
        <dbReference type="ARBA" id="ARBA00023163"/>
    </source>
</evidence>
<keyword evidence="3" id="KW-0479">Metal-binding</keyword>
<evidence type="ECO:0000259" key="11">
    <source>
        <dbReference type="SMART" id="SM00385"/>
    </source>
</evidence>
<evidence type="ECO:0000256" key="10">
    <source>
        <dbReference type="SAM" id="MobiDB-lite"/>
    </source>
</evidence>
<evidence type="ECO:0000256" key="1">
    <source>
        <dbReference type="ARBA" id="ARBA00004123"/>
    </source>
</evidence>
<evidence type="ECO:0000256" key="2">
    <source>
        <dbReference type="ARBA" id="ARBA00010857"/>
    </source>
</evidence>
<keyword evidence="7" id="KW-0010">Activator</keyword>
<feature type="compositionally biased region" description="Basic and acidic residues" evidence="10">
    <location>
        <begin position="9"/>
        <end position="22"/>
    </location>
</feature>
<dbReference type="SMART" id="SM00385">
    <property type="entry name" value="CYCLIN"/>
    <property type="match status" value="2"/>
</dbReference>
<accession>A0ABR1XVH2</accession>
<keyword evidence="13" id="KW-1185">Reference proteome</keyword>
<dbReference type="SUPFAM" id="SSF47954">
    <property type="entry name" value="Cyclin-like"/>
    <property type="match status" value="2"/>
</dbReference>
<dbReference type="Pfam" id="PF07741">
    <property type="entry name" value="BRF1"/>
    <property type="match status" value="1"/>
</dbReference>
<dbReference type="InterPro" id="IPR000812">
    <property type="entry name" value="TFIIB"/>
</dbReference>
<gene>
    <name evidence="12" type="ORF">IWX90DRAFT_400122</name>
</gene>
<keyword evidence="9" id="KW-0539">Nucleus</keyword>
<evidence type="ECO:0000313" key="13">
    <source>
        <dbReference type="Proteomes" id="UP001456524"/>
    </source>
</evidence>
<sequence length="726" mass="79601">MSAAPRPQPRRERLTSLKDAGKNRPVGALTPRNSNSSSKSKKQGCCANPSPLDMDGTMVCENCGNLISESNIVSEVTFGETSGGAAMVEGGFVGNDQRHANTMGTAGRRIGLGGSEGKSTAESNGRDAIRGLMTSMRINNEHIEQSALGVYKLACSFNFVHGRRPATLAACCLYYACRMNPGNTQLLIDFAEKIKVNVFKLGDTYKALLEKLFIEEPGRKSMYGLLEPEPLIQKYVDKLEFGPVGGRKVADDAVKLLRRMRRDWMVDGRQPAGVCGACIILAARMNNFRRTVREVVYVVKVADMTINKRLIEFKRTQSGRLTVDQFRTHGERLVGEKEPPAVYFAREKEAKRRKLMQQANDLDAILQPRLDADGFAIPSLPASASASALPIDPNLLAASNLAHAELQAGEEANKPKKRGRPPKPKGPAPPVADEDIEVEQELEQEIDKILHDSVISDTINDIQFNEIAERSKRLADEIRGSHTTSESAVVEDTEFDDDPEVANCLLSPAEIEIKEKIWVTHNADWLRHEQAKKLKQALEEANGGPKKRVVRKRKQRQIGDLSDYNRDSPASTVGEAAQQMMQRRGKGFSRAINYEKLNAVMKPLSGGNNESSSESQPSSSRPSNAPSPAPSDASAMSVEEDDDDDHDTGLPTPAATQQTQQLQQRQGKNTVVVDDAVDDASEEEADDAQEEIDETVDSVAMYGLHDNGEFGGDEDEGIYAQEVWDG</sequence>
<feature type="region of interest" description="Disordered" evidence="10">
    <location>
        <begin position="537"/>
        <end position="726"/>
    </location>
</feature>
<evidence type="ECO:0000256" key="3">
    <source>
        <dbReference type="ARBA" id="ARBA00022723"/>
    </source>
</evidence>
<dbReference type="Gene3D" id="1.20.5.650">
    <property type="entry name" value="Single helix bin"/>
    <property type="match status" value="1"/>
</dbReference>
<keyword evidence="4" id="KW-0863">Zinc-finger</keyword>
<feature type="compositionally biased region" description="Low complexity" evidence="10">
    <location>
        <begin position="611"/>
        <end position="637"/>
    </location>
</feature>
<dbReference type="InterPro" id="IPR036915">
    <property type="entry name" value="Cyclin-like_sf"/>
</dbReference>
<dbReference type="InterPro" id="IPR011665">
    <property type="entry name" value="BRF1_TBP-bd_dom"/>
</dbReference>
<comment type="subcellular location">
    <subcellularLocation>
        <location evidence="1">Nucleus</location>
    </subcellularLocation>
</comment>
<dbReference type="EMBL" id="JBBWUH010000004">
    <property type="protein sequence ID" value="KAK8169425.1"/>
    <property type="molecule type" value="Genomic_DNA"/>
</dbReference>
<evidence type="ECO:0000256" key="7">
    <source>
        <dbReference type="ARBA" id="ARBA00023159"/>
    </source>
</evidence>
<feature type="compositionally biased region" description="Low complexity" evidence="10">
    <location>
        <begin position="649"/>
        <end position="674"/>
    </location>
</feature>
<dbReference type="InterPro" id="IPR013150">
    <property type="entry name" value="TFIIB_cyclin"/>
</dbReference>
<dbReference type="Gene3D" id="1.10.472.10">
    <property type="entry name" value="Cyclin-like"/>
    <property type="match status" value="2"/>
</dbReference>